<keyword evidence="4" id="KW-1185">Reference proteome</keyword>
<feature type="transmembrane region" description="Helical" evidence="2">
    <location>
        <begin position="182"/>
        <end position="202"/>
    </location>
</feature>
<dbReference type="Proteomes" id="UP000236047">
    <property type="component" value="Unassembled WGS sequence"/>
</dbReference>
<keyword evidence="2" id="KW-0812">Transmembrane</keyword>
<evidence type="ECO:0000256" key="2">
    <source>
        <dbReference type="SAM" id="Phobius"/>
    </source>
</evidence>
<evidence type="ECO:0000256" key="1">
    <source>
        <dbReference type="SAM" id="MobiDB-lite"/>
    </source>
</evidence>
<dbReference type="AlphaFoldDB" id="A0A2N8P461"/>
<reference evidence="4" key="1">
    <citation type="submission" date="2015-09" db="EMBL/GenBank/DDBJ databases">
        <authorList>
            <person name="Graham D.E."/>
            <person name="Mahan K.M."/>
            <person name="Klingeman D.M."/>
            <person name="Fida T."/>
            <person name="Giannone R.J."/>
            <person name="Hettich R.L."/>
            <person name="Parry R.J."/>
            <person name="Spain J.C."/>
        </authorList>
    </citation>
    <scope>NUCLEOTIDE SEQUENCE [LARGE SCALE GENOMIC DNA]</scope>
    <source>
        <strain evidence="4">JCM 4701</strain>
    </source>
</reference>
<name>A0A2N8P461_STRNR</name>
<gene>
    <name evidence="3" type="ORF">AOB60_43055</name>
</gene>
<comment type="caution">
    <text evidence="3">The sequence shown here is derived from an EMBL/GenBank/DDBJ whole genome shotgun (WGS) entry which is preliminary data.</text>
</comment>
<protein>
    <recommendedName>
        <fullName evidence="5">Conjugal transfer protein TrbL</fullName>
    </recommendedName>
</protein>
<accession>A0A2N8P461</accession>
<dbReference type="EMBL" id="LJSN01000007">
    <property type="protein sequence ID" value="PNE35771.1"/>
    <property type="molecule type" value="Genomic_DNA"/>
</dbReference>
<keyword evidence="2" id="KW-0472">Membrane</keyword>
<feature type="transmembrane region" description="Helical" evidence="2">
    <location>
        <begin position="208"/>
        <end position="225"/>
    </location>
</feature>
<evidence type="ECO:0000313" key="3">
    <source>
        <dbReference type="EMBL" id="PNE35771.1"/>
    </source>
</evidence>
<evidence type="ECO:0000313" key="4">
    <source>
        <dbReference type="Proteomes" id="UP000236047"/>
    </source>
</evidence>
<feature type="transmembrane region" description="Helical" evidence="2">
    <location>
        <begin position="124"/>
        <end position="145"/>
    </location>
</feature>
<sequence>MPDPTPPADPSCTGLPGAAYDICVGRTQPGGGGGAGAADNPLDAMDPLTSLAKATGHAAAWMVRHLGEFLTSPHQIDLANASFIQQYAVVFAGSSLLVLVLWLKAITKRAVNGARLVDAMRDAIGLLWLAVGVTAFAPALLYITIEAVSAVTQALAGGLGSHGDLFASWARDLESGAGGGGPLIWLLKGLATLLLCGALYLLVILRRLAIYVGAILGILVYSGLVDRDWWSKVRKWSGCLVAIIGIEPVIVIVLGLAAALQGDASRGSVTTGLAITGIALGASVMLITKVPGMGESFRIARVQGRMAGRVAGGAVGAMTASAGTGAAAGVMRGISTHGDRSSGNNSSSSSRSNASNGPQGGMSAHSQRKPRPPRPKDPGAGS</sequence>
<feature type="compositionally biased region" description="Low complexity" evidence="1">
    <location>
        <begin position="341"/>
        <end position="357"/>
    </location>
</feature>
<dbReference type="RefSeq" id="WP_102927040.1">
    <property type="nucleotide sequence ID" value="NZ_LJSN01000007.1"/>
</dbReference>
<feature type="transmembrane region" description="Helical" evidence="2">
    <location>
        <begin position="267"/>
        <end position="288"/>
    </location>
</feature>
<keyword evidence="2" id="KW-1133">Transmembrane helix</keyword>
<feature type="region of interest" description="Disordered" evidence="1">
    <location>
        <begin position="333"/>
        <end position="382"/>
    </location>
</feature>
<evidence type="ECO:0008006" key="5">
    <source>
        <dbReference type="Google" id="ProtNLM"/>
    </source>
</evidence>
<feature type="transmembrane region" description="Helical" evidence="2">
    <location>
        <begin position="84"/>
        <end position="103"/>
    </location>
</feature>
<feature type="transmembrane region" description="Helical" evidence="2">
    <location>
        <begin position="237"/>
        <end position="261"/>
    </location>
</feature>
<organism evidence="3 4">
    <name type="scientific">Streptomyces noursei</name>
    <name type="common">Streptomyces albulus</name>
    <dbReference type="NCBI Taxonomy" id="1971"/>
    <lineage>
        <taxon>Bacteria</taxon>
        <taxon>Bacillati</taxon>
        <taxon>Actinomycetota</taxon>
        <taxon>Actinomycetes</taxon>
        <taxon>Kitasatosporales</taxon>
        <taxon>Streptomycetaceae</taxon>
        <taxon>Streptomyces</taxon>
    </lineage>
</organism>
<proteinExistence type="predicted"/>